<feature type="region of interest" description="Disordered" evidence="1">
    <location>
        <begin position="1"/>
        <end position="80"/>
    </location>
</feature>
<dbReference type="KEGG" id="clup:CLUP02_13648"/>
<name>A0A9Q8T2R3_9PEZI</name>
<feature type="compositionally biased region" description="Low complexity" evidence="1">
    <location>
        <begin position="53"/>
        <end position="65"/>
    </location>
</feature>
<evidence type="ECO:0000313" key="2">
    <source>
        <dbReference type="EMBL" id="UQC88126.1"/>
    </source>
</evidence>
<sequence length="144" mass="16007">MINPIIPMQVRVHSETGLSTPGPKQQDARQKDASTHSKTTSPSLTVGHAEKPQSQQESRQSSSLRSEAEAEGEDDEKKLNYAVFVSGDRLETTYPELSEQMPRHPTPGFRAVASLFFSISRLRLRCGLLYGVRGRPTEQPRTTV</sequence>
<dbReference type="Proteomes" id="UP000830671">
    <property type="component" value="Chromosome 7"/>
</dbReference>
<accession>A0A9Q8T2R3</accession>
<gene>
    <name evidence="2" type="ORF">CLUP02_13648</name>
</gene>
<feature type="compositionally biased region" description="Basic and acidic residues" evidence="1">
    <location>
        <begin position="26"/>
        <end position="35"/>
    </location>
</feature>
<dbReference type="RefSeq" id="XP_049149732.1">
    <property type="nucleotide sequence ID" value="XM_049292586.1"/>
</dbReference>
<dbReference type="AlphaFoldDB" id="A0A9Q8T2R3"/>
<evidence type="ECO:0000313" key="3">
    <source>
        <dbReference type="Proteomes" id="UP000830671"/>
    </source>
</evidence>
<organism evidence="2 3">
    <name type="scientific">Colletotrichum lupini</name>
    <dbReference type="NCBI Taxonomy" id="145971"/>
    <lineage>
        <taxon>Eukaryota</taxon>
        <taxon>Fungi</taxon>
        <taxon>Dikarya</taxon>
        <taxon>Ascomycota</taxon>
        <taxon>Pezizomycotina</taxon>
        <taxon>Sordariomycetes</taxon>
        <taxon>Hypocreomycetidae</taxon>
        <taxon>Glomerellales</taxon>
        <taxon>Glomerellaceae</taxon>
        <taxon>Colletotrichum</taxon>
        <taxon>Colletotrichum acutatum species complex</taxon>
    </lineage>
</organism>
<dbReference type="GeneID" id="73347596"/>
<dbReference type="EMBL" id="CP019479">
    <property type="protein sequence ID" value="UQC88126.1"/>
    <property type="molecule type" value="Genomic_DNA"/>
</dbReference>
<keyword evidence="3" id="KW-1185">Reference proteome</keyword>
<evidence type="ECO:0000256" key="1">
    <source>
        <dbReference type="SAM" id="MobiDB-lite"/>
    </source>
</evidence>
<reference evidence="2" key="1">
    <citation type="journal article" date="2021" name="Mol. Plant Microbe Interact.">
        <title>Complete Genome Sequence of the Plant-Pathogenic Fungus Colletotrichum lupini.</title>
        <authorList>
            <person name="Baroncelli R."/>
            <person name="Pensec F."/>
            <person name="Da Lio D."/>
            <person name="Boufleur T."/>
            <person name="Vicente I."/>
            <person name="Sarrocco S."/>
            <person name="Picot A."/>
            <person name="Baraldi E."/>
            <person name="Sukno S."/>
            <person name="Thon M."/>
            <person name="Le Floch G."/>
        </authorList>
    </citation>
    <scope>NUCLEOTIDE SEQUENCE</scope>
    <source>
        <strain evidence="2">IMI 504893</strain>
    </source>
</reference>
<proteinExistence type="predicted"/>
<protein>
    <submittedName>
        <fullName evidence="2">Uncharacterized protein</fullName>
    </submittedName>
</protein>